<reference evidence="1" key="1">
    <citation type="submission" date="2018-02" db="EMBL/GenBank/DDBJ databases">
        <title>Rhizophora mucronata_Transcriptome.</title>
        <authorList>
            <person name="Meera S.P."/>
            <person name="Sreeshan A."/>
            <person name="Augustine A."/>
        </authorList>
    </citation>
    <scope>NUCLEOTIDE SEQUENCE</scope>
    <source>
        <tissue evidence="1">Leaf</tissue>
    </source>
</reference>
<proteinExistence type="predicted"/>
<dbReference type="EMBL" id="GGEC01066224">
    <property type="protein sequence ID" value="MBX46708.1"/>
    <property type="molecule type" value="Transcribed_RNA"/>
</dbReference>
<protein>
    <submittedName>
        <fullName evidence="1">Uncharacterized protein</fullName>
    </submittedName>
</protein>
<accession>A0A2P2NW08</accession>
<organism evidence="1">
    <name type="scientific">Rhizophora mucronata</name>
    <name type="common">Asiatic mangrove</name>
    <dbReference type="NCBI Taxonomy" id="61149"/>
    <lineage>
        <taxon>Eukaryota</taxon>
        <taxon>Viridiplantae</taxon>
        <taxon>Streptophyta</taxon>
        <taxon>Embryophyta</taxon>
        <taxon>Tracheophyta</taxon>
        <taxon>Spermatophyta</taxon>
        <taxon>Magnoliopsida</taxon>
        <taxon>eudicotyledons</taxon>
        <taxon>Gunneridae</taxon>
        <taxon>Pentapetalae</taxon>
        <taxon>rosids</taxon>
        <taxon>fabids</taxon>
        <taxon>Malpighiales</taxon>
        <taxon>Rhizophoraceae</taxon>
        <taxon>Rhizophora</taxon>
    </lineage>
</organism>
<name>A0A2P2NW08_RHIMU</name>
<evidence type="ECO:0000313" key="1">
    <source>
        <dbReference type="EMBL" id="MBX46708.1"/>
    </source>
</evidence>
<dbReference type="AlphaFoldDB" id="A0A2P2NW08"/>
<sequence length="48" mass="5540">MGGEIIFHIDEGLCSCTMFILRVLPSSSSIFKFFLCIHNDRSTRFRVN</sequence>